<dbReference type="Proteomes" id="UP001345219">
    <property type="component" value="Chromosome 21"/>
</dbReference>
<dbReference type="AlphaFoldDB" id="A0AAN7JMC4"/>
<dbReference type="EMBL" id="JAXIOK010000018">
    <property type="protein sequence ID" value="KAK4749048.1"/>
    <property type="molecule type" value="Genomic_DNA"/>
</dbReference>
<protein>
    <submittedName>
        <fullName evidence="2">Uncharacterized protein</fullName>
    </submittedName>
</protein>
<gene>
    <name evidence="2" type="ORF">SAY87_026497</name>
</gene>
<feature type="region of interest" description="Disordered" evidence="1">
    <location>
        <begin position="136"/>
        <end position="155"/>
    </location>
</feature>
<sequence>MAPSISNLQRFLDSVTPTVPSRTLPKSHLQDINLLWQPAGKDSIEFFNLKDLWDSYREWSAFGACTKVACPEGETVKKYFTPYLSAIQIYTNKPISQYRAKTKSEVSCSSSCGMEYESDSWKSDYDDDDGSCSEKLSRSLSNNSSKVWDNSSDDSSLDQGMMSQMVEKFGHIYLEYFESCSPCWRVPMMDKINELSKEHPAIMTLRSVDVSPASWMAVAWYPIYHIPNIGNKDLSTCFLTYHTLSSSFLDNADELDKAELLKGAFSSKISLSPFAVATYKMQGDLWVSPKITHGYLKFVQLQNAAYSWLKQLNVYHHDLNFFTHNPAL</sequence>
<accession>A0AAN7JMC4</accession>
<keyword evidence="3" id="KW-1185">Reference proteome</keyword>
<dbReference type="PANTHER" id="PTHR31343:SF29">
    <property type="entry name" value="DUF789 DOMAIN-CONTAINING PROTEIN"/>
    <property type="match status" value="1"/>
</dbReference>
<name>A0AAN7JMC4_9MYRT</name>
<dbReference type="InterPro" id="IPR008507">
    <property type="entry name" value="DUF789"/>
</dbReference>
<evidence type="ECO:0000313" key="3">
    <source>
        <dbReference type="Proteomes" id="UP001345219"/>
    </source>
</evidence>
<evidence type="ECO:0000256" key="1">
    <source>
        <dbReference type="SAM" id="MobiDB-lite"/>
    </source>
</evidence>
<proteinExistence type="predicted"/>
<dbReference type="PANTHER" id="PTHR31343">
    <property type="entry name" value="T15D22.8"/>
    <property type="match status" value="1"/>
</dbReference>
<dbReference type="Pfam" id="PF05623">
    <property type="entry name" value="DUF789"/>
    <property type="match status" value="1"/>
</dbReference>
<organism evidence="2 3">
    <name type="scientific">Trapa incisa</name>
    <dbReference type="NCBI Taxonomy" id="236973"/>
    <lineage>
        <taxon>Eukaryota</taxon>
        <taxon>Viridiplantae</taxon>
        <taxon>Streptophyta</taxon>
        <taxon>Embryophyta</taxon>
        <taxon>Tracheophyta</taxon>
        <taxon>Spermatophyta</taxon>
        <taxon>Magnoliopsida</taxon>
        <taxon>eudicotyledons</taxon>
        <taxon>Gunneridae</taxon>
        <taxon>Pentapetalae</taxon>
        <taxon>rosids</taxon>
        <taxon>malvids</taxon>
        <taxon>Myrtales</taxon>
        <taxon>Lythraceae</taxon>
        <taxon>Trapa</taxon>
    </lineage>
</organism>
<evidence type="ECO:0000313" key="2">
    <source>
        <dbReference type="EMBL" id="KAK4749048.1"/>
    </source>
</evidence>
<reference evidence="2 3" key="1">
    <citation type="journal article" date="2023" name="Hortic Res">
        <title>Pangenome of water caltrop reveals structural variations and asymmetric subgenome divergence after allopolyploidization.</title>
        <authorList>
            <person name="Zhang X."/>
            <person name="Chen Y."/>
            <person name="Wang L."/>
            <person name="Yuan Y."/>
            <person name="Fang M."/>
            <person name="Shi L."/>
            <person name="Lu R."/>
            <person name="Comes H.P."/>
            <person name="Ma Y."/>
            <person name="Chen Y."/>
            <person name="Huang G."/>
            <person name="Zhou Y."/>
            <person name="Zheng Z."/>
            <person name="Qiu Y."/>
        </authorList>
    </citation>
    <scope>NUCLEOTIDE SEQUENCE [LARGE SCALE GENOMIC DNA]</scope>
    <source>
        <tissue evidence="2">Roots</tissue>
    </source>
</reference>
<comment type="caution">
    <text evidence="2">The sequence shown here is derived from an EMBL/GenBank/DDBJ whole genome shotgun (WGS) entry which is preliminary data.</text>
</comment>